<dbReference type="SUPFAM" id="SSF56935">
    <property type="entry name" value="Porins"/>
    <property type="match status" value="1"/>
</dbReference>
<protein>
    <submittedName>
        <fullName evidence="2">DUF1302 family protein</fullName>
    </submittedName>
</protein>
<dbReference type="Proteomes" id="UP001577047">
    <property type="component" value="Unassembled WGS sequence"/>
</dbReference>
<evidence type="ECO:0000313" key="3">
    <source>
        <dbReference type="Proteomes" id="UP001577047"/>
    </source>
</evidence>
<organism evidence="2 3">
    <name type="scientific">Pseudomonas boreofloridensis</name>
    <dbReference type="NCBI Taxonomy" id="3064348"/>
    <lineage>
        <taxon>Bacteria</taxon>
        <taxon>Pseudomonadati</taxon>
        <taxon>Pseudomonadota</taxon>
        <taxon>Gammaproteobacteria</taxon>
        <taxon>Pseudomonadales</taxon>
        <taxon>Pseudomonadaceae</taxon>
        <taxon>Pseudomonas</taxon>
    </lineage>
</organism>
<gene>
    <name evidence="2" type="ORF">ACE1YR_05160</name>
</gene>
<keyword evidence="1" id="KW-0732">Signal</keyword>
<keyword evidence="3" id="KW-1185">Reference proteome</keyword>
<comment type="caution">
    <text evidence="2">The sequence shown here is derived from an EMBL/GenBank/DDBJ whole genome shotgun (WGS) entry which is preliminary data.</text>
</comment>
<sequence length="425" mass="48165">MHSTARALLALAALAPACPALADPLPQHAQAEVGVASAVRLHGDDQVTQQQVYFKAALDDSWDGGYYKASGRVRYDLRYEHDNPYSREAADDYRFTADWRQLYLGYYVGEGELTLGWQQVVWGRADELRVLDQVNPVDYREGLTALLEDSRIAVPMVRFTQPLGEWELEALWLPTFVKNKPPAAGSEFDAPLFARPDPAVFDVVSKPGYDHDQGFGYGFSANGRVGRFDLTAVLLNARQQDPVYAVRGLSDDGRLAVQRQFPRYTLYGAGLAYDAGHSVVVRSELAWFDDWRVSNPERAYGSDRSPMVKALLGVDYLWRNWLISAQWQEQQLTDWRPGMLQDKREHLFTLSGEGNHFQDRLKTRLVLAMSPPAGDDLLLQGIFTYKPVDWLKLGLEIDVFTGRRDRAFGEYDERDQLRLSAGYLF</sequence>
<feature type="chain" id="PRO_5046358168" evidence="1">
    <location>
        <begin position="23"/>
        <end position="425"/>
    </location>
</feature>
<evidence type="ECO:0000313" key="2">
    <source>
        <dbReference type="EMBL" id="MFB3799825.1"/>
    </source>
</evidence>
<dbReference type="RefSeq" id="WP_295481153.1">
    <property type="nucleotide sequence ID" value="NZ_JAUQOQ010000013.1"/>
</dbReference>
<dbReference type="EMBL" id="JBHFXX010000003">
    <property type="protein sequence ID" value="MFB3799825.1"/>
    <property type="molecule type" value="Genomic_DNA"/>
</dbReference>
<reference evidence="2 3" key="1">
    <citation type="submission" date="2024-09" db="EMBL/GenBank/DDBJ databases">
        <authorList>
            <person name="Fullem K."/>
        </authorList>
    </citation>
    <scope>NUCLEOTIDE SEQUENCE [LARGE SCALE GENOMIC DNA]</scope>
    <source>
        <strain evidence="3">K1(2024)</strain>
    </source>
</reference>
<accession>A0ABV4Z5A5</accession>
<feature type="signal peptide" evidence="1">
    <location>
        <begin position="1"/>
        <end position="22"/>
    </location>
</feature>
<name>A0ABV4Z5A5_9PSED</name>
<proteinExistence type="predicted"/>
<evidence type="ECO:0000256" key="1">
    <source>
        <dbReference type="SAM" id="SignalP"/>
    </source>
</evidence>